<sequence length="378" mass="42778">MFKLFRFALRKLSLLEKFSVLPGCKDFSPEESAELEALTHSILKRLKDSDFAALVQALETQGGCETPCIFIHSHERLEKRVAVEPHLVLFRIFRLPQIKSSSELKHNASCLSSYGLDKNVCINPYHYSAVMYTEPRNEVFTVLPNIVDEENEESSGFISNLTQSTICQLDSRSSYAQPSSQTTGADNDFAAGKELPKHWCSIAYWEHNERIGPTYEGTSDVVNVFDWLPEPSGFCLADLNRSSDVSEGTKRVRSQIGYGLQLTREREEIWIYNRSNFSLFANGPTLTFSDVNIPGGKLRHNIVVHKVPPGCSLKVFDYKLTPQVCRAIDSEGVRCYHPESIRISFKKGWGSTTSSKKYCRPLVTSCPCWIEIHLFVSR</sequence>
<keyword evidence="5 7" id="KW-0804">Transcription</keyword>
<dbReference type="Gene3D" id="2.60.200.10">
    <property type="match status" value="1"/>
</dbReference>
<accession>A0A0A8K7Q7</accession>
<dbReference type="InterPro" id="IPR013790">
    <property type="entry name" value="Dwarfin"/>
</dbReference>
<protein>
    <recommendedName>
        <fullName evidence="7">Mothers against decapentaplegic homolog</fullName>
        <shortName evidence="7">MAD homolog</shortName>
        <shortName evidence="7">Mothers against DPP homolog</shortName>
    </recommendedName>
    <alternativeName>
        <fullName evidence="7">SMAD family member</fullName>
    </alternativeName>
</protein>
<dbReference type="KEGG" id="adf:107337754"/>
<proteinExistence type="inferred from homology"/>
<evidence type="ECO:0000256" key="5">
    <source>
        <dbReference type="ARBA" id="ARBA00023163"/>
    </source>
</evidence>
<keyword evidence="6 7" id="KW-0539">Nucleus</keyword>
<evidence type="ECO:0000256" key="2">
    <source>
        <dbReference type="ARBA" id="ARBA00022723"/>
    </source>
</evidence>
<feature type="domain" description="MH1" evidence="8">
    <location>
        <begin position="13"/>
        <end position="136"/>
    </location>
</feature>
<dbReference type="GO" id="GO:0140416">
    <property type="term" value="F:transcription regulator inhibitor activity"/>
    <property type="evidence" value="ECO:0007669"/>
    <property type="project" value="TreeGrafter"/>
</dbReference>
<dbReference type="SUPFAM" id="SSF49879">
    <property type="entry name" value="SMAD/FHA domain"/>
    <property type="match status" value="1"/>
</dbReference>
<dbReference type="SMART" id="SM00524">
    <property type="entry name" value="DWB"/>
    <property type="match status" value="1"/>
</dbReference>
<dbReference type="SUPFAM" id="SSF56366">
    <property type="entry name" value="SMAD MH1 domain"/>
    <property type="match status" value="1"/>
</dbReference>
<evidence type="ECO:0000256" key="7">
    <source>
        <dbReference type="RuleBase" id="RU361195"/>
    </source>
</evidence>
<dbReference type="PANTHER" id="PTHR13703:SF54">
    <property type="entry name" value="MOTHERS AGAINST DECAPENTAPLEGIC HOMOLOG"/>
    <property type="match status" value="1"/>
</dbReference>
<dbReference type="AlphaFoldDB" id="A0A0A8K7Q7"/>
<dbReference type="GO" id="GO:0071144">
    <property type="term" value="C:heteromeric SMAD protein complex"/>
    <property type="evidence" value="ECO:0007669"/>
    <property type="project" value="TreeGrafter"/>
</dbReference>
<comment type="similarity">
    <text evidence="1 7">Belongs to the dwarfin/SMAD family.</text>
</comment>
<dbReference type="GO" id="GO:0006357">
    <property type="term" value="P:regulation of transcription by RNA polymerase II"/>
    <property type="evidence" value="ECO:0007669"/>
    <property type="project" value="TreeGrafter"/>
</dbReference>
<evidence type="ECO:0000256" key="3">
    <source>
        <dbReference type="ARBA" id="ARBA00022833"/>
    </source>
</evidence>
<comment type="subcellular location">
    <subcellularLocation>
        <location evidence="7">Cytoplasm</location>
    </subcellularLocation>
    <subcellularLocation>
        <location evidence="7">Nucleus</location>
    </subcellularLocation>
</comment>
<dbReference type="PROSITE" id="PS51076">
    <property type="entry name" value="MH2"/>
    <property type="match status" value="1"/>
</dbReference>
<dbReference type="OrthoDB" id="5946219at2759"/>
<dbReference type="InterPro" id="IPR001132">
    <property type="entry name" value="SMAD_dom_Dwarfin-type"/>
</dbReference>
<dbReference type="PROSITE" id="PS51075">
    <property type="entry name" value="MH1"/>
    <property type="match status" value="1"/>
</dbReference>
<feature type="domain" description="MH2" evidence="9">
    <location>
        <begin position="199"/>
        <end position="378"/>
    </location>
</feature>
<dbReference type="InterPro" id="IPR036578">
    <property type="entry name" value="SMAD_MH1_sf"/>
</dbReference>
<dbReference type="EMBL" id="AB823909">
    <property type="protein sequence ID" value="BAQ19137.1"/>
    <property type="molecule type" value="Genomic_DNA"/>
</dbReference>
<keyword evidence="2" id="KW-0479">Metal-binding</keyword>
<organism evidence="10">
    <name type="scientific">Acropora digitifera</name>
    <name type="common">Staghorn coral</name>
    <dbReference type="NCBI Taxonomy" id="70779"/>
    <lineage>
        <taxon>Eukaryota</taxon>
        <taxon>Metazoa</taxon>
        <taxon>Cnidaria</taxon>
        <taxon>Anthozoa</taxon>
        <taxon>Hexacorallia</taxon>
        <taxon>Scleractinia</taxon>
        <taxon>Astrocoeniina</taxon>
        <taxon>Acroporidae</taxon>
        <taxon>Acropora</taxon>
    </lineage>
</organism>
<dbReference type="GO" id="GO:0046872">
    <property type="term" value="F:metal ion binding"/>
    <property type="evidence" value="ECO:0007669"/>
    <property type="project" value="UniProtKB-KW"/>
</dbReference>
<dbReference type="InterPro" id="IPR003619">
    <property type="entry name" value="MAD_homology1_Dwarfin-type"/>
</dbReference>
<dbReference type="Gene3D" id="3.90.520.10">
    <property type="entry name" value="SMAD MH1 domain"/>
    <property type="match status" value="1"/>
</dbReference>
<dbReference type="GO" id="GO:0030154">
    <property type="term" value="P:cell differentiation"/>
    <property type="evidence" value="ECO:0007669"/>
    <property type="project" value="TreeGrafter"/>
</dbReference>
<evidence type="ECO:0000259" key="8">
    <source>
        <dbReference type="PROSITE" id="PS51075"/>
    </source>
</evidence>
<dbReference type="GO" id="GO:0060395">
    <property type="term" value="P:SMAD protein signal transduction"/>
    <property type="evidence" value="ECO:0007669"/>
    <property type="project" value="TreeGrafter"/>
</dbReference>
<dbReference type="InterPro" id="IPR008984">
    <property type="entry name" value="SMAD_FHA_dom_sf"/>
</dbReference>
<dbReference type="PANTHER" id="PTHR13703">
    <property type="entry name" value="SMAD"/>
    <property type="match status" value="1"/>
</dbReference>
<evidence type="ECO:0000256" key="6">
    <source>
        <dbReference type="ARBA" id="ARBA00023242"/>
    </source>
</evidence>
<name>A0A0A8K7Q7_ACRDI</name>
<dbReference type="GO" id="GO:0009653">
    <property type="term" value="P:anatomical structure morphogenesis"/>
    <property type="evidence" value="ECO:0007669"/>
    <property type="project" value="TreeGrafter"/>
</dbReference>
<dbReference type="GO" id="GO:0005737">
    <property type="term" value="C:cytoplasm"/>
    <property type="evidence" value="ECO:0007669"/>
    <property type="project" value="UniProtKB-SubCell"/>
</dbReference>
<dbReference type="SMART" id="SM00523">
    <property type="entry name" value="DWA"/>
    <property type="match status" value="1"/>
</dbReference>
<evidence type="ECO:0000313" key="10">
    <source>
        <dbReference type="EMBL" id="BAQ19137.1"/>
    </source>
</evidence>
<dbReference type="Pfam" id="PF03166">
    <property type="entry name" value="MH2"/>
    <property type="match status" value="1"/>
</dbReference>
<dbReference type="InterPro" id="IPR017855">
    <property type="entry name" value="SMAD-like_dom_sf"/>
</dbReference>
<keyword evidence="3" id="KW-0862">Zinc</keyword>
<reference evidence="10" key="1">
    <citation type="submission" date="2013-06" db="EMBL/GenBank/DDBJ databases">
        <title>Nodal signalling determines biradial asymmetry in Hydra.</title>
        <authorList>
            <person name="Watanabe H."/>
            <person name="Schmidt H."/>
            <person name="Kuhn A."/>
            <person name="Oezbek S."/>
            <person name="Hobmayer B."/>
            <person name="Holstein T.W."/>
        </authorList>
    </citation>
    <scope>NUCLEOTIDE SEQUENCE</scope>
</reference>
<evidence type="ECO:0000256" key="1">
    <source>
        <dbReference type="ARBA" id="ARBA00005545"/>
    </source>
</evidence>
<dbReference type="Pfam" id="PF03165">
    <property type="entry name" value="MH1"/>
    <property type="match status" value="1"/>
</dbReference>
<gene>
    <name evidence="10" type="primary">7</name>
    <name evidence="10" type="synonym">AdiSmad6</name>
</gene>
<keyword evidence="7" id="KW-0963">Cytoplasm</keyword>
<keyword evidence="4 7" id="KW-0805">Transcription regulation</keyword>
<dbReference type="InterPro" id="IPR013019">
    <property type="entry name" value="MAD_homology_MH1"/>
</dbReference>
<evidence type="ECO:0000256" key="4">
    <source>
        <dbReference type="ARBA" id="ARBA00023015"/>
    </source>
</evidence>
<evidence type="ECO:0000259" key="9">
    <source>
        <dbReference type="PROSITE" id="PS51076"/>
    </source>
</evidence>
<dbReference type="GO" id="GO:0070411">
    <property type="term" value="F:I-SMAD binding"/>
    <property type="evidence" value="ECO:0007669"/>
    <property type="project" value="TreeGrafter"/>
</dbReference>